<name>A0A6B3L6C4_9BACT</name>
<dbReference type="EMBL" id="CP066776">
    <property type="protein sequence ID" value="QQL46149.1"/>
    <property type="molecule type" value="Genomic_DNA"/>
</dbReference>
<evidence type="ECO:0000259" key="2">
    <source>
        <dbReference type="Pfam" id="PF21447"/>
    </source>
</evidence>
<protein>
    <submittedName>
        <fullName evidence="3">HD domain-containing protein</fullName>
    </submittedName>
</protein>
<evidence type="ECO:0000313" key="4">
    <source>
        <dbReference type="Proteomes" id="UP000475117"/>
    </source>
</evidence>
<organism evidence="3 4">
    <name type="scientific">Sulfuriroseicoccus oceanibius</name>
    <dbReference type="NCBI Taxonomy" id="2707525"/>
    <lineage>
        <taxon>Bacteria</taxon>
        <taxon>Pseudomonadati</taxon>
        <taxon>Verrucomicrobiota</taxon>
        <taxon>Verrucomicrobiia</taxon>
        <taxon>Verrucomicrobiales</taxon>
        <taxon>Verrucomicrobiaceae</taxon>
        <taxon>Sulfuriroseicoccus</taxon>
    </lineage>
</organism>
<dbReference type="PANTHER" id="PTHR30005:SF0">
    <property type="entry name" value="RETROGRADE REGULATION PROTEIN 2"/>
    <property type="match status" value="1"/>
</dbReference>
<dbReference type="KEGG" id="soa:G3M56_006085"/>
<sequence>MQVFQPTDSTPTPAPNLIAAIHIGAGSVSMLVSEKVDDDGNVQPVDFFEQPVPIARDIFRSGRVGRPVIERIVRILKEFREALAELAIPDGLPNRVVATNILAEASNLDVLLNRIQIAAGLTVVPLDDGEMTRLIYMQSRALMGTVKKFAAKNTLVLHVGPGNTRVLYFAKGTITQYSSYRLGAFRAYEAIQGSDASGRSLISMLREQTRSSVDSIYYDYRNHPVDQVVAIGHEMQMIASHIGDTTVKGVTTTQMRAFLERVAEMSSDQRVREFQLDYAHADSMVAAIKINTRLAESFGAKRVFIPSEDYETEILSHLPYSAQLTRKFRDEVLQSATGIARQYKIDPNHAQQVERLSTSLFDTLEHLHQLGSRERLLLSAAAILHETGNFITPRAHHKHSYYIIRHSEIFGLSAADTEIVALIARYHRHSPPKPTHQGYSELSREDRMIVSKLAAILRVADALDRAHAQRVQDVNIRLSDSRLHIGIEDIGDVAVEQLAMTSKADMFQNIYGLEVVLESSRSSQ</sequence>
<dbReference type="Proteomes" id="UP000475117">
    <property type="component" value="Chromosome"/>
</dbReference>
<reference evidence="3 4" key="1">
    <citation type="submission" date="2020-12" db="EMBL/GenBank/DDBJ databases">
        <title>Sulforoseuscoccus oceanibium gen. nov., sp. nov., a representative of the phylum Verrucomicrobia with special cytoplasmic membrane, and proposal of Sulforoseuscoccusaceae fam. nov.</title>
        <authorList>
            <person name="Xi F."/>
        </authorList>
    </citation>
    <scope>NUCLEOTIDE SEQUENCE [LARGE SCALE GENOMIC DNA]</scope>
    <source>
        <strain evidence="3 4">T37</strain>
    </source>
</reference>
<dbReference type="RefSeq" id="WP_164362865.1">
    <property type="nucleotide sequence ID" value="NZ_CP066776.1"/>
</dbReference>
<dbReference type="SUPFAM" id="SSF109604">
    <property type="entry name" value="HD-domain/PDEase-like"/>
    <property type="match status" value="1"/>
</dbReference>
<gene>
    <name evidence="3" type="ORF">G3M56_006085</name>
</gene>
<dbReference type="Gene3D" id="3.30.420.40">
    <property type="match status" value="1"/>
</dbReference>
<dbReference type="InterPro" id="IPR050273">
    <property type="entry name" value="GppA/Ppx_hydrolase"/>
</dbReference>
<dbReference type="SUPFAM" id="SSF53067">
    <property type="entry name" value="Actin-like ATPase domain"/>
    <property type="match status" value="2"/>
</dbReference>
<evidence type="ECO:0000259" key="1">
    <source>
        <dbReference type="Pfam" id="PF02541"/>
    </source>
</evidence>
<dbReference type="Gene3D" id="1.10.3210.10">
    <property type="entry name" value="Hypothetical protein af1432"/>
    <property type="match status" value="1"/>
</dbReference>
<proteinExistence type="predicted"/>
<dbReference type="Pfam" id="PF21447">
    <property type="entry name" value="Ppx-GppA_III"/>
    <property type="match status" value="1"/>
</dbReference>
<evidence type="ECO:0000313" key="3">
    <source>
        <dbReference type="EMBL" id="QQL46149.1"/>
    </source>
</evidence>
<dbReference type="CDD" id="cd00077">
    <property type="entry name" value="HDc"/>
    <property type="match status" value="1"/>
</dbReference>
<dbReference type="AlphaFoldDB" id="A0A6B3L6C4"/>
<dbReference type="Pfam" id="PF02541">
    <property type="entry name" value="Ppx-GppA"/>
    <property type="match status" value="1"/>
</dbReference>
<feature type="domain" description="Ppx/GppA phosphatase C-terminal" evidence="2">
    <location>
        <begin position="335"/>
        <end position="484"/>
    </location>
</feature>
<dbReference type="GO" id="GO:0016462">
    <property type="term" value="F:pyrophosphatase activity"/>
    <property type="evidence" value="ECO:0007669"/>
    <property type="project" value="TreeGrafter"/>
</dbReference>
<dbReference type="Gene3D" id="3.30.420.150">
    <property type="entry name" value="Exopolyphosphatase. Domain 2"/>
    <property type="match status" value="1"/>
</dbReference>
<dbReference type="InterPro" id="IPR048950">
    <property type="entry name" value="Ppx_GppA_C"/>
</dbReference>
<dbReference type="InterPro" id="IPR003607">
    <property type="entry name" value="HD/PDEase_dom"/>
</dbReference>
<dbReference type="PANTHER" id="PTHR30005">
    <property type="entry name" value="EXOPOLYPHOSPHATASE"/>
    <property type="match status" value="1"/>
</dbReference>
<accession>A0A6B3L6C4</accession>
<dbReference type="InterPro" id="IPR043129">
    <property type="entry name" value="ATPase_NBD"/>
</dbReference>
<keyword evidence="4" id="KW-1185">Reference proteome</keyword>
<dbReference type="InterPro" id="IPR003695">
    <property type="entry name" value="Ppx_GppA_N"/>
</dbReference>
<feature type="domain" description="Ppx/GppA phosphatase N-terminal" evidence="1">
    <location>
        <begin position="50"/>
        <end position="301"/>
    </location>
</feature>